<name>A0A836H320_LEIEN</name>
<evidence type="ECO:0000313" key="1">
    <source>
        <dbReference type="EMBL" id="KAG5485971.1"/>
    </source>
</evidence>
<reference evidence="1 2" key="1">
    <citation type="submission" date="2021-02" db="EMBL/GenBank/DDBJ databases">
        <title>Leishmania (Mundinia) enrietti genome sequencing and assembly.</title>
        <authorList>
            <person name="Almutairi H."/>
            <person name="Gatherer D."/>
        </authorList>
    </citation>
    <scope>NUCLEOTIDE SEQUENCE [LARGE SCALE GENOMIC DNA]</scope>
    <source>
        <strain evidence="1">CUR178</strain>
    </source>
</reference>
<organism evidence="1 2">
    <name type="scientific">Leishmania enriettii</name>
    <dbReference type="NCBI Taxonomy" id="5663"/>
    <lineage>
        <taxon>Eukaryota</taxon>
        <taxon>Discoba</taxon>
        <taxon>Euglenozoa</taxon>
        <taxon>Kinetoplastea</taxon>
        <taxon>Metakinetoplastina</taxon>
        <taxon>Trypanosomatida</taxon>
        <taxon>Trypanosomatidae</taxon>
        <taxon>Leishmaniinae</taxon>
        <taxon>Leishmania</taxon>
    </lineage>
</organism>
<dbReference type="EMBL" id="JAFHKP010000006">
    <property type="protein sequence ID" value="KAG5485971.1"/>
    <property type="molecule type" value="Genomic_DNA"/>
</dbReference>
<accession>A0A836H320</accession>
<dbReference type="RefSeq" id="XP_067695696.1">
    <property type="nucleotide sequence ID" value="XM_067839206.1"/>
</dbReference>
<proteinExistence type="predicted"/>
<protein>
    <submittedName>
        <fullName evidence="1">Uncharacterized protein</fullName>
    </submittedName>
</protein>
<dbReference type="Proteomes" id="UP000674179">
    <property type="component" value="Chromosome 6"/>
</dbReference>
<gene>
    <name evidence="1" type="ORF">CUR178_07565</name>
</gene>
<sequence length="580" mass="64226">MTLMPIPERAPPLQLFNCMLLLADEDDECSDQMGALHKRTTSSSAGGVTRLYFTEGGPSGNLTALQHYLKVEEAHRRSPLLRVLQLAPQSPANTMQPLVYVEQERPSALPLFEGARGRREAVLTTCAAICTGKTMPSRWFQAPVEAALSVFQDFVSAPTASAPSESAFWTFLESVVRHHVDYFHRDAIQVELQCILVPTFEAEQYTVSSLDVFGDYVDEDERVRDHGGVAGERRTAVKVCVKSSEALDRVMAYLKREWAHFEADLGPSHLVAYAKWSPRSSAACTSTYSRFPATDAAGASEQSACFVWLQSNAAGDGRDGVYADAALEALLDELSLAAASISTPSEAAAVLQEEGLSTFFEECCLTHTLKKVIRKHFQAVVLRRRPLFHWVLSLPPYTRLRRSAARAVVTAVRFRDNDEVSRAVWSATEMLVHWQQLYDSAYTLARKALKRRFGNASTLPRQIVSAPPRVPRQRRAIQQSGLYCDNLSSGSVLDYQRGKVNVSHLYGIDEEQRPASSLNCTPRESLRAASGLFHTLRSITSAFDGAPMPDAEEMLGSHPKLTRRVVKRVSQSRTSVHAAH</sequence>
<keyword evidence="2" id="KW-1185">Reference proteome</keyword>
<dbReference type="OrthoDB" id="260861at2759"/>
<evidence type="ECO:0000313" key="2">
    <source>
        <dbReference type="Proteomes" id="UP000674179"/>
    </source>
</evidence>
<dbReference type="AlphaFoldDB" id="A0A836H320"/>
<comment type="caution">
    <text evidence="1">The sequence shown here is derived from an EMBL/GenBank/DDBJ whole genome shotgun (WGS) entry which is preliminary data.</text>
</comment>
<dbReference type="KEGG" id="lenr:94174716"/>
<dbReference type="GeneID" id="94174716"/>